<evidence type="ECO:0000313" key="3">
    <source>
        <dbReference type="Proteomes" id="UP000215902"/>
    </source>
</evidence>
<protein>
    <submittedName>
        <fullName evidence="2">Uncharacterized protein</fullName>
    </submittedName>
</protein>
<dbReference type="EMBL" id="NIVC01000882">
    <property type="protein sequence ID" value="PAA75484.1"/>
    <property type="molecule type" value="Genomic_DNA"/>
</dbReference>
<keyword evidence="3" id="KW-1185">Reference proteome</keyword>
<feature type="signal peptide" evidence="1">
    <location>
        <begin position="1"/>
        <end position="23"/>
    </location>
</feature>
<accession>A0A267FQH1</accession>
<comment type="caution">
    <text evidence="2">The sequence shown here is derived from an EMBL/GenBank/DDBJ whole genome shotgun (WGS) entry which is preliminary data.</text>
</comment>
<dbReference type="Proteomes" id="UP000215902">
    <property type="component" value="Unassembled WGS sequence"/>
</dbReference>
<evidence type="ECO:0000256" key="1">
    <source>
        <dbReference type="SAM" id="SignalP"/>
    </source>
</evidence>
<feature type="chain" id="PRO_5012153481" evidence="1">
    <location>
        <begin position="24"/>
        <end position="103"/>
    </location>
</feature>
<proteinExistence type="predicted"/>
<gene>
    <name evidence="2" type="ORF">BOX15_Mlig034104g2</name>
</gene>
<dbReference type="AlphaFoldDB" id="A0A267FQH1"/>
<keyword evidence="1" id="KW-0732">Signal</keyword>
<reference evidence="2 3" key="1">
    <citation type="submission" date="2017-06" db="EMBL/GenBank/DDBJ databases">
        <title>A platform for efficient transgenesis in Macrostomum lignano, a flatworm model organism for stem cell research.</title>
        <authorList>
            <person name="Berezikov E."/>
        </authorList>
    </citation>
    <scope>NUCLEOTIDE SEQUENCE [LARGE SCALE GENOMIC DNA]</scope>
    <source>
        <strain evidence="2">DV1</strain>
        <tissue evidence="2">Whole organism</tissue>
    </source>
</reference>
<evidence type="ECO:0000313" key="2">
    <source>
        <dbReference type="EMBL" id="PAA75484.1"/>
    </source>
</evidence>
<organism evidence="2 3">
    <name type="scientific">Macrostomum lignano</name>
    <dbReference type="NCBI Taxonomy" id="282301"/>
    <lineage>
        <taxon>Eukaryota</taxon>
        <taxon>Metazoa</taxon>
        <taxon>Spiralia</taxon>
        <taxon>Lophotrochozoa</taxon>
        <taxon>Platyhelminthes</taxon>
        <taxon>Rhabditophora</taxon>
        <taxon>Macrostomorpha</taxon>
        <taxon>Macrostomida</taxon>
        <taxon>Macrostomidae</taxon>
        <taxon>Macrostomum</taxon>
    </lineage>
</organism>
<name>A0A267FQH1_9PLAT</name>
<sequence length="103" mass="11126">MATLPLVVMTTCLLLATSGWTAATLIELYGPSLRNPHCRCSVTTKITCNQARPDQPCLTKVCVNGNSCSTLVGSISDLHHVTSECIKDSNSCRVCVFNNCKTY</sequence>